<dbReference type="AlphaFoldDB" id="A0A1S6IRE0"/>
<keyword evidence="1" id="KW-0472">Membrane</keyword>
<feature type="transmembrane region" description="Helical" evidence="1">
    <location>
        <begin position="194"/>
        <end position="217"/>
    </location>
</feature>
<proteinExistence type="predicted"/>
<evidence type="ECO:0000256" key="1">
    <source>
        <dbReference type="SAM" id="Phobius"/>
    </source>
</evidence>
<dbReference type="PANTHER" id="PTHR37308">
    <property type="entry name" value="INTEGRAL MEMBRANE PROTEIN"/>
    <property type="match status" value="1"/>
</dbReference>
<keyword evidence="3" id="KW-1185">Reference proteome</keyword>
<name>A0A1S6IRE0_9LACT</name>
<dbReference type="Pfam" id="PF04018">
    <property type="entry name" value="VCA0040-like"/>
    <property type="match status" value="2"/>
</dbReference>
<feature type="transmembrane region" description="Helical" evidence="1">
    <location>
        <begin position="20"/>
        <end position="47"/>
    </location>
</feature>
<protein>
    <recommendedName>
        <fullName evidence="4">DUF368 domain-containing protein</fullName>
    </recommendedName>
</protein>
<dbReference type="OrthoDB" id="9793746at2"/>
<keyword evidence="1" id="KW-1133">Transmembrane helix</keyword>
<evidence type="ECO:0008006" key="4">
    <source>
        <dbReference type="Google" id="ProtNLM"/>
    </source>
</evidence>
<feature type="transmembrane region" description="Helical" evidence="1">
    <location>
        <begin position="93"/>
        <end position="114"/>
    </location>
</feature>
<dbReference type="Proteomes" id="UP000188993">
    <property type="component" value="Chromosome"/>
</dbReference>
<dbReference type="EMBL" id="CP019728">
    <property type="protein sequence ID" value="AQS54104.1"/>
    <property type="molecule type" value="Genomic_DNA"/>
</dbReference>
<gene>
    <name evidence="2" type="ORF">BW727_101750</name>
</gene>
<evidence type="ECO:0000313" key="3">
    <source>
        <dbReference type="Proteomes" id="UP000188993"/>
    </source>
</evidence>
<feature type="transmembrane region" description="Helical" evidence="1">
    <location>
        <begin position="126"/>
        <end position="147"/>
    </location>
</feature>
<organism evidence="2 3">
    <name type="scientific">Jeotgalibaca dankookensis</name>
    <dbReference type="NCBI Taxonomy" id="708126"/>
    <lineage>
        <taxon>Bacteria</taxon>
        <taxon>Bacillati</taxon>
        <taxon>Bacillota</taxon>
        <taxon>Bacilli</taxon>
        <taxon>Lactobacillales</taxon>
        <taxon>Carnobacteriaceae</taxon>
        <taxon>Jeotgalibaca</taxon>
    </lineage>
</organism>
<feature type="transmembrane region" description="Helical" evidence="1">
    <location>
        <begin position="67"/>
        <end position="86"/>
    </location>
</feature>
<dbReference type="KEGG" id="jda:BW727_101750"/>
<dbReference type="RefSeq" id="WP_062472011.1">
    <property type="nucleotide sequence ID" value="NZ_BBYN01000036.1"/>
</dbReference>
<keyword evidence="1" id="KW-0812">Transmembrane</keyword>
<feature type="transmembrane region" description="Helical" evidence="1">
    <location>
        <begin position="262"/>
        <end position="286"/>
    </location>
</feature>
<feature type="transmembrane region" description="Helical" evidence="1">
    <location>
        <begin position="229"/>
        <end position="250"/>
    </location>
</feature>
<dbReference type="InterPro" id="IPR007163">
    <property type="entry name" value="VCA0040-like"/>
</dbReference>
<dbReference type="PANTHER" id="PTHR37308:SF1">
    <property type="entry name" value="POLYPRENYL-PHOSPHATE TRANSPORTER"/>
    <property type="match status" value="1"/>
</dbReference>
<reference evidence="2 3" key="1">
    <citation type="journal article" date="2014" name="Int. J. Syst. Evol. Microbiol.">
        <title>Jeotgalibaca dankookensis gen. nov., sp. nov., a member of the family Carnobacteriaceae, isolated from seujeot (Korean traditional food).</title>
        <authorList>
            <person name="Lee D.G."/>
            <person name="Trujillo M.E."/>
            <person name="Kang H."/>
            <person name="Ahn T.Y."/>
        </authorList>
    </citation>
    <scope>NUCLEOTIDE SEQUENCE [LARGE SCALE GENOMIC DNA]</scope>
    <source>
        <strain evidence="2 3">EX-07</strain>
    </source>
</reference>
<sequence length="294" mass="31630">MKESNVVLEKDTPQKWLVRLLKGLAVGIGAILPGLSGGVLAVIFNIYDPMLKFLGNLKRHFKENVLYFIPIGIGGVVGVVLFSVFVEQAFGKYAAQFTCLFIGFVAGTFPSLFNAAGKEGRDKGDWLILTLSAVGIFLIMLMGSASLTAVTPSFFAWVFSGALIGLGVIVPGMSPSNFLIYFGLYDKMAAGISSFNFGVIIPLAIGVLACVLLFAKAANYLFGRYYSKMYHFILGMVVGSSIAIFPTTVLPSLTQEGLNASGLTFTGAVLFSIAMFIVGTIFSFWFSRIESKYA</sequence>
<evidence type="ECO:0000313" key="2">
    <source>
        <dbReference type="EMBL" id="AQS54104.1"/>
    </source>
</evidence>
<feature type="transmembrane region" description="Helical" evidence="1">
    <location>
        <begin position="154"/>
        <end position="174"/>
    </location>
</feature>
<accession>A0A1S6IRE0</accession>